<sequence length="393" mass="40973">MKKTLILLLVMIMVIGSFTACGGKKDAGNGGDAATEVKIGINYELTGAVATYGEASVDGILMAFDEINAAGGINGMKIVPVKVDNKSDAAEATALATRLMTQEGVVASLGPATSGNFMATIPVAMSSKVPVISASATADEGVTVDAKGNVNDYVFRLCFNDSFQGVTMANFAANNLSAKTAVIIQDNSSDYAKGLAKNFKETFTAAGGTIVAEEGYVAKDKDFNAILTSIKGKQFDVIFLPGYYQEAGLIIKQARDLGIAQPVLGADGFDSPVLLELAGAAALNDVYFSNHYSSLDQDPMVQDFIAAFKEKYGSDPNAFHALGYDLGKYIADAISRAGSTDPTAIKDALASTKDFAGVTGTFSMGQDHNPIKSIVVIGLENGVQTTSVKVDPK</sequence>
<dbReference type="Proteomes" id="UP000594014">
    <property type="component" value="Chromosome"/>
</dbReference>
<protein>
    <submittedName>
        <fullName evidence="1">ABC transporter substrate-binding protein</fullName>
    </submittedName>
</protein>
<accession>A0ACD1A7S6</accession>
<organism evidence="1 2">
    <name type="scientific">Anoxybacterium hadale</name>
    <dbReference type="NCBI Taxonomy" id="3408580"/>
    <lineage>
        <taxon>Bacteria</taxon>
        <taxon>Bacillati</taxon>
        <taxon>Bacillota</taxon>
        <taxon>Clostridia</taxon>
        <taxon>Peptostreptococcales</taxon>
        <taxon>Anaerovoracaceae</taxon>
        <taxon>Anoxybacterium</taxon>
    </lineage>
</organism>
<evidence type="ECO:0000313" key="2">
    <source>
        <dbReference type="Proteomes" id="UP000594014"/>
    </source>
</evidence>
<gene>
    <name evidence="1" type="ORF">FRZ06_03260</name>
</gene>
<reference evidence="1" key="1">
    <citation type="submission" date="2019-08" db="EMBL/GenBank/DDBJ databases">
        <title>Genome sequence of Clostridiales bacterium MT110.</title>
        <authorList>
            <person name="Cao J."/>
        </authorList>
    </citation>
    <scope>NUCLEOTIDE SEQUENCE</scope>
    <source>
        <strain evidence="1">MT110</strain>
    </source>
</reference>
<proteinExistence type="predicted"/>
<evidence type="ECO:0000313" key="1">
    <source>
        <dbReference type="EMBL" id="QOX62448.1"/>
    </source>
</evidence>
<dbReference type="EMBL" id="CP042469">
    <property type="protein sequence ID" value="QOX62448.1"/>
    <property type="molecule type" value="Genomic_DNA"/>
</dbReference>
<name>A0ACD1A7S6_9FIRM</name>
<keyword evidence="2" id="KW-1185">Reference proteome</keyword>